<dbReference type="CDD" id="cd01168">
    <property type="entry name" value="adenosine_kinase"/>
    <property type="match status" value="1"/>
</dbReference>
<dbReference type="PROSITE" id="PS00584">
    <property type="entry name" value="PFKB_KINASES_2"/>
    <property type="match status" value="1"/>
</dbReference>
<dbReference type="Gene3D" id="3.40.1190.20">
    <property type="match status" value="1"/>
</dbReference>
<keyword evidence="3" id="KW-0418">Kinase</keyword>
<evidence type="ECO:0000256" key="3">
    <source>
        <dbReference type="ARBA" id="ARBA00022777"/>
    </source>
</evidence>
<evidence type="ECO:0000256" key="2">
    <source>
        <dbReference type="ARBA" id="ARBA00022679"/>
    </source>
</evidence>
<dbReference type="Proteomes" id="UP000033035">
    <property type="component" value="Unassembled WGS sequence"/>
</dbReference>
<dbReference type="SUPFAM" id="SSF53613">
    <property type="entry name" value="Ribokinase-like"/>
    <property type="match status" value="1"/>
</dbReference>
<dbReference type="PANTHER" id="PTHR43320:SF3">
    <property type="entry name" value="CARBOHYDRATE KINASE PFKB DOMAIN-CONTAINING PROTEIN"/>
    <property type="match status" value="1"/>
</dbReference>
<dbReference type="PANTHER" id="PTHR43320">
    <property type="entry name" value="SUGAR KINASE"/>
    <property type="match status" value="1"/>
</dbReference>
<dbReference type="AlphaFoldDB" id="A0A0F5JBX5"/>
<evidence type="ECO:0000259" key="4">
    <source>
        <dbReference type="Pfam" id="PF00294"/>
    </source>
</evidence>
<comment type="caution">
    <text evidence="5">The sequence shown here is derived from an EMBL/GenBank/DDBJ whole genome shotgun (WGS) entry which is preliminary data.</text>
</comment>
<reference evidence="5 6" key="1">
    <citation type="submission" date="2013-04" db="EMBL/GenBank/DDBJ databases">
        <title>The Genome Sequence of Parabacteroides gordonii DSM 23371.</title>
        <authorList>
            <consortium name="The Broad Institute Genomics Platform"/>
            <person name="Earl A."/>
            <person name="Ward D."/>
            <person name="Feldgarden M."/>
            <person name="Gevers D."/>
            <person name="Martens E."/>
            <person name="Sakamoto M."/>
            <person name="Benno Y."/>
            <person name="Suzuki N."/>
            <person name="Matsunaga N."/>
            <person name="Koshihara K."/>
            <person name="Seki M."/>
            <person name="Komiya H."/>
            <person name="Walker B."/>
            <person name="Young S."/>
            <person name="Zeng Q."/>
            <person name="Gargeya S."/>
            <person name="Fitzgerald M."/>
            <person name="Haas B."/>
            <person name="Abouelleil A."/>
            <person name="Allen A.W."/>
            <person name="Alvarado L."/>
            <person name="Arachchi H.M."/>
            <person name="Berlin A.M."/>
            <person name="Chapman S.B."/>
            <person name="Gainer-Dewar J."/>
            <person name="Goldberg J."/>
            <person name="Griggs A."/>
            <person name="Gujja S."/>
            <person name="Hansen M."/>
            <person name="Howarth C."/>
            <person name="Imamovic A."/>
            <person name="Ireland A."/>
            <person name="Larimer J."/>
            <person name="McCowan C."/>
            <person name="Murphy C."/>
            <person name="Pearson M."/>
            <person name="Poon T.W."/>
            <person name="Priest M."/>
            <person name="Roberts A."/>
            <person name="Saif S."/>
            <person name="Shea T."/>
            <person name="Sisk P."/>
            <person name="Sykes S."/>
            <person name="Wortman J."/>
            <person name="Nusbaum C."/>
            <person name="Birren B."/>
        </authorList>
    </citation>
    <scope>NUCLEOTIDE SEQUENCE [LARGE SCALE GENOMIC DNA]</scope>
    <source>
        <strain evidence="5 6">MS-1</strain>
    </source>
</reference>
<sequence>MNTIGLGNALVDVLLRLDSDEVLAEVGIKKGAMDMINQEQMIAIRKTQERLERSQAPGGSVCNTMRAMACLGANTGFIGKIGTDSVGEFYEQALKDASVAPYFIKTPGISGSCTVLISKDGERSMGTFLGPAPTITPDEIKEEILSQYDCIYIEGYLLVNEELVRTTMQKAKKLGLKVALDLSNFNIVNAFKGLLDDIIPKYVDILFSNESEAEAFTGLTAHEAVKVLSGMVEVSLVTLGKEGALVGSNGQVIAVPAEGGKPIDTTGAGDHFAAGFLYGQSIGAGLEQSARIGSLLAGYIIDVIGAQIPDDKWEQIKLKVDTILS</sequence>
<dbReference type="EMBL" id="AQHW01000015">
    <property type="protein sequence ID" value="KKB55218.1"/>
    <property type="molecule type" value="Genomic_DNA"/>
</dbReference>
<dbReference type="InterPro" id="IPR002173">
    <property type="entry name" value="Carboh/pur_kinase_PfkB_CS"/>
</dbReference>
<proteinExistence type="inferred from homology"/>
<evidence type="ECO:0000256" key="1">
    <source>
        <dbReference type="ARBA" id="ARBA00010688"/>
    </source>
</evidence>
<evidence type="ECO:0000313" key="6">
    <source>
        <dbReference type="Proteomes" id="UP000033035"/>
    </source>
</evidence>
<dbReference type="HOGENOM" id="CLU_027634_5_1_10"/>
<dbReference type="InterPro" id="IPR011611">
    <property type="entry name" value="PfkB_dom"/>
</dbReference>
<dbReference type="InterPro" id="IPR029056">
    <property type="entry name" value="Ribokinase-like"/>
</dbReference>
<dbReference type="InterPro" id="IPR052700">
    <property type="entry name" value="Carb_kinase_PfkB-like"/>
</dbReference>
<gene>
    <name evidence="5" type="ORF">HMPREF1536_02678</name>
</gene>
<dbReference type="RefSeq" id="WP_028729750.1">
    <property type="nucleotide sequence ID" value="NZ_KE386764.1"/>
</dbReference>
<comment type="similarity">
    <text evidence="1">Belongs to the carbohydrate kinase PfkB family.</text>
</comment>
<dbReference type="PATRIC" id="fig|1203610.3.peg.2743"/>
<feature type="domain" description="Carbohydrate kinase PfkB" evidence="4">
    <location>
        <begin position="49"/>
        <end position="311"/>
    </location>
</feature>
<keyword evidence="2" id="KW-0808">Transferase</keyword>
<protein>
    <recommendedName>
        <fullName evidence="4">Carbohydrate kinase PfkB domain-containing protein</fullName>
    </recommendedName>
</protein>
<dbReference type="GO" id="GO:0016301">
    <property type="term" value="F:kinase activity"/>
    <property type="evidence" value="ECO:0007669"/>
    <property type="project" value="UniProtKB-KW"/>
</dbReference>
<evidence type="ECO:0000313" key="5">
    <source>
        <dbReference type="EMBL" id="KKB55218.1"/>
    </source>
</evidence>
<keyword evidence="6" id="KW-1185">Reference proteome</keyword>
<dbReference type="Gene3D" id="3.30.1110.10">
    <property type="match status" value="1"/>
</dbReference>
<name>A0A0F5JBX5_9BACT</name>
<dbReference type="Pfam" id="PF00294">
    <property type="entry name" value="PfkB"/>
    <property type="match status" value="1"/>
</dbReference>
<organism evidence="5 6">
    <name type="scientific">Parabacteroides gordonii MS-1 = DSM 23371</name>
    <dbReference type="NCBI Taxonomy" id="1203610"/>
    <lineage>
        <taxon>Bacteria</taxon>
        <taxon>Pseudomonadati</taxon>
        <taxon>Bacteroidota</taxon>
        <taxon>Bacteroidia</taxon>
        <taxon>Bacteroidales</taxon>
        <taxon>Tannerellaceae</taxon>
        <taxon>Parabacteroides</taxon>
    </lineage>
</organism>
<accession>A0A0F5JBX5</accession>
<dbReference type="STRING" id="1203610.HMPREF1536_02678"/>